<evidence type="ECO:0000313" key="3">
    <source>
        <dbReference type="EMBL" id="KGK12085.1"/>
    </source>
</evidence>
<evidence type="ECO:0000256" key="1">
    <source>
        <dbReference type="SAM" id="SignalP"/>
    </source>
</evidence>
<dbReference type="PANTHER" id="PTHR19328">
    <property type="entry name" value="HEDGEHOG-INTERACTING PROTEIN"/>
    <property type="match status" value="1"/>
</dbReference>
<feature type="chain" id="PRO_5001958340" evidence="1">
    <location>
        <begin position="25"/>
        <end position="362"/>
    </location>
</feature>
<gene>
    <name evidence="3" type="ORF">EA26_12485</name>
</gene>
<dbReference type="Proteomes" id="UP000029994">
    <property type="component" value="Unassembled WGS sequence"/>
</dbReference>
<comment type="caution">
    <text evidence="3">The sequence shown here is derived from an EMBL/GenBank/DDBJ whole genome shotgun (WGS) entry which is preliminary data.</text>
</comment>
<proteinExistence type="predicted"/>
<dbReference type="SUPFAM" id="SSF50952">
    <property type="entry name" value="Soluble quinoprotein glucose dehydrogenase"/>
    <property type="match status" value="1"/>
</dbReference>
<reference evidence="3 4" key="1">
    <citation type="submission" date="2014-04" db="EMBL/GenBank/DDBJ databases">
        <title>Genome sequencing of Vibrio navarrensis strains.</title>
        <authorList>
            <person name="Gladney L.M."/>
            <person name="Katz L.S."/>
            <person name="Marino-Ramirez L."/>
            <person name="Jordan I.K."/>
        </authorList>
    </citation>
    <scope>NUCLEOTIDE SEQUENCE [LARGE SCALE GENOMIC DNA]</scope>
    <source>
        <strain evidence="3 4">ATCC 51183</strain>
    </source>
</reference>
<dbReference type="eggNOG" id="COG2133">
    <property type="taxonomic scope" value="Bacteria"/>
</dbReference>
<protein>
    <submittedName>
        <fullName evidence="3">Dehydrogenase</fullName>
    </submittedName>
</protein>
<organism evidence="3 4">
    <name type="scientific">Vibrio navarrensis</name>
    <dbReference type="NCBI Taxonomy" id="29495"/>
    <lineage>
        <taxon>Bacteria</taxon>
        <taxon>Pseudomonadati</taxon>
        <taxon>Pseudomonadota</taxon>
        <taxon>Gammaproteobacteria</taxon>
        <taxon>Vibrionales</taxon>
        <taxon>Vibrionaceae</taxon>
        <taxon>Vibrio</taxon>
    </lineage>
</organism>
<keyword evidence="1" id="KW-0732">Signal</keyword>
<dbReference type="Gene3D" id="2.120.10.30">
    <property type="entry name" value="TolB, C-terminal domain"/>
    <property type="match status" value="1"/>
</dbReference>
<feature type="signal peptide" evidence="1">
    <location>
        <begin position="1"/>
        <end position="24"/>
    </location>
</feature>
<dbReference type="InterPro" id="IPR011042">
    <property type="entry name" value="6-blade_b-propeller_TolB-like"/>
</dbReference>
<feature type="domain" description="Glucose/Sorbosone dehydrogenase" evidence="2">
    <location>
        <begin position="38"/>
        <end position="357"/>
    </location>
</feature>
<dbReference type="GeneID" id="43683977"/>
<dbReference type="STRING" id="29495.EA26_12485"/>
<keyword evidence="4" id="KW-1185">Reference proteome</keyword>
<evidence type="ECO:0000313" key="4">
    <source>
        <dbReference type="Proteomes" id="UP000029994"/>
    </source>
</evidence>
<dbReference type="EMBL" id="JMCG01000001">
    <property type="protein sequence ID" value="KGK12085.1"/>
    <property type="molecule type" value="Genomic_DNA"/>
</dbReference>
<dbReference type="InterPro" id="IPR011041">
    <property type="entry name" value="Quinoprot_gluc/sorb_DH_b-prop"/>
</dbReference>
<dbReference type="InterPro" id="IPR012938">
    <property type="entry name" value="Glc/Sorbosone_DH"/>
</dbReference>
<sequence length="362" mass="40052">MNKSHALGWLASLIIWVCSPTLYAANLKATKIASGYHIPWGITFVDSAYAVINEKNGHISLLDVTKGKKTPLYTLSNVNDAGQGGLMDVALSPVSRQMLYFTFSKEVDNGTTVVLASAKLSNKTLSDWQELFVADASSTTGRHFGSRITFDQQNRLYFSIGDRGERDNGQNPANHAAAILRLNLDGSVPNDNPFLLDDTVRNEIWSYGHRNPQGLFFDSQAAQLWSVEHGPRGGDEINLIQPGKNYGWAKTSHGKEYWGPMRVGEAETLPNIEAPKLVYVPSIAPSSLLLYRGERYPSLNGKLLIGALKLTHINVVSIKNGQLAETDRLFTHLNERIRAISVSPDDFLYFTTDNGNVYRIEP</sequence>
<dbReference type="PANTHER" id="PTHR19328:SF75">
    <property type="entry name" value="ALDOSE SUGAR DEHYDROGENASE YLII"/>
    <property type="match status" value="1"/>
</dbReference>
<dbReference type="AlphaFoldDB" id="A0A099LVE4"/>
<dbReference type="RefSeq" id="WP_039427806.1">
    <property type="nucleotide sequence ID" value="NZ_CP061844.1"/>
</dbReference>
<name>A0A099LVE4_9VIBR</name>
<accession>A0A099LVE4</accession>
<evidence type="ECO:0000259" key="2">
    <source>
        <dbReference type="Pfam" id="PF07995"/>
    </source>
</evidence>
<dbReference type="Pfam" id="PF07995">
    <property type="entry name" value="GSDH"/>
    <property type="match status" value="1"/>
</dbReference>